<reference evidence="10" key="1">
    <citation type="journal article" date="2019" name="Int. J. Syst. Evol. Microbiol.">
        <title>The Global Catalogue of Microorganisms (GCM) 10K type strain sequencing project: providing services to taxonomists for standard genome sequencing and annotation.</title>
        <authorList>
            <consortium name="The Broad Institute Genomics Platform"/>
            <consortium name="The Broad Institute Genome Sequencing Center for Infectious Disease"/>
            <person name="Wu L."/>
            <person name="Ma J."/>
        </authorList>
    </citation>
    <scope>NUCLEOTIDE SEQUENCE [LARGE SCALE GENOMIC DNA]</scope>
    <source>
        <strain evidence="10">JCM 10411</strain>
    </source>
</reference>
<feature type="transmembrane region" description="Helical" evidence="7">
    <location>
        <begin position="313"/>
        <end position="336"/>
    </location>
</feature>
<feature type="transmembrane region" description="Helical" evidence="7">
    <location>
        <begin position="29"/>
        <end position="51"/>
    </location>
</feature>
<dbReference type="InterPro" id="IPR004638">
    <property type="entry name" value="EmrB-like"/>
</dbReference>
<feature type="transmembrane region" description="Helical" evidence="7">
    <location>
        <begin position="152"/>
        <end position="170"/>
    </location>
</feature>
<feature type="transmembrane region" description="Helical" evidence="7">
    <location>
        <begin position="481"/>
        <end position="503"/>
    </location>
</feature>
<gene>
    <name evidence="9" type="ORF">ACFPZI_02005</name>
</gene>
<dbReference type="PANTHER" id="PTHR23501:SF197">
    <property type="entry name" value="COMD"/>
    <property type="match status" value="1"/>
</dbReference>
<keyword evidence="6 7" id="KW-0472">Membrane</keyword>
<feature type="transmembrane region" description="Helical" evidence="7">
    <location>
        <begin position="373"/>
        <end position="391"/>
    </location>
</feature>
<keyword evidence="2" id="KW-0813">Transport</keyword>
<feature type="transmembrane region" description="Helical" evidence="7">
    <location>
        <begin position="245"/>
        <end position="263"/>
    </location>
</feature>
<proteinExistence type="predicted"/>
<protein>
    <submittedName>
        <fullName evidence="9">MDR family MFS transporter</fullName>
    </submittedName>
</protein>
<evidence type="ECO:0000256" key="6">
    <source>
        <dbReference type="ARBA" id="ARBA00023136"/>
    </source>
</evidence>
<comment type="caution">
    <text evidence="9">The sequence shown here is derived from an EMBL/GenBank/DDBJ whole genome shotgun (WGS) entry which is preliminary data.</text>
</comment>
<evidence type="ECO:0000256" key="5">
    <source>
        <dbReference type="ARBA" id="ARBA00022989"/>
    </source>
</evidence>
<evidence type="ECO:0000313" key="10">
    <source>
        <dbReference type="Proteomes" id="UP001596180"/>
    </source>
</evidence>
<comment type="subcellular location">
    <subcellularLocation>
        <location evidence="1">Cell membrane</location>
        <topology evidence="1">Multi-pass membrane protein</topology>
    </subcellularLocation>
</comment>
<dbReference type="RefSeq" id="WP_381357263.1">
    <property type="nucleotide sequence ID" value="NZ_JBHSOA010000003.1"/>
</dbReference>
<evidence type="ECO:0000256" key="2">
    <source>
        <dbReference type="ARBA" id="ARBA00022448"/>
    </source>
</evidence>
<dbReference type="InterPro" id="IPR020846">
    <property type="entry name" value="MFS_dom"/>
</dbReference>
<dbReference type="InterPro" id="IPR011701">
    <property type="entry name" value="MFS"/>
</dbReference>
<feature type="transmembrane region" description="Helical" evidence="7">
    <location>
        <begin position="63"/>
        <end position="82"/>
    </location>
</feature>
<sequence>MTTSSEPQDAQDAQDAAGPRLSKRQINRALIGVMTGLLLSALDQTVVSTALPSIVSDVGGLDNLAWVITAYLLTSMASTPVWGKVSDQFGRRIVFIVATSIFIVGSAMCGIAQEITQLIAARAVQGLGAGALYALALSVIADVVPVRERSRYQGMVAGVFGIATLAGPLIGGGLVDAIGWRWIFLINVPLGLLSLLVTASALRIPMERRSHTVDYLGATLVIAATTPLLLYLSWAGGERGWTDPLSLGLVAASVVLTLALVVVERRAAEPVVPMALFRLRLFSLGSVYSLIAGLGLFTGVVFLPVYFQAVKGMSAFVAGLAVVPTMIGVGFGSIYAGNRMSATGRFRIFPLLGAALLAVTLLPLGFIDADTPSWLIILLGLVFGVGAGFALQPIITAVQGVVDPADIGTATAAVSFFQRLGSAFGVALLGAVLNSRFAALLNDASGSGGAAPDEKSLGSVESIQNLAQPQRDLVVGAYGEALATVFLTVVPFAVLALLLSLLMPEVPPAGVTEDDGLAKQPVAGEEQR</sequence>
<evidence type="ECO:0000256" key="1">
    <source>
        <dbReference type="ARBA" id="ARBA00004651"/>
    </source>
</evidence>
<dbReference type="PRINTS" id="PR01036">
    <property type="entry name" value="TCRTETB"/>
</dbReference>
<keyword evidence="5 7" id="KW-1133">Transmembrane helix</keyword>
<feature type="transmembrane region" description="Helical" evidence="7">
    <location>
        <begin position="348"/>
        <end position="367"/>
    </location>
</feature>
<dbReference type="EMBL" id="JBHSOA010000003">
    <property type="protein sequence ID" value="MFC5850651.1"/>
    <property type="molecule type" value="Genomic_DNA"/>
</dbReference>
<keyword evidence="3" id="KW-1003">Cell membrane</keyword>
<dbReference type="Gene3D" id="1.20.1720.10">
    <property type="entry name" value="Multidrug resistance protein D"/>
    <property type="match status" value="1"/>
</dbReference>
<feature type="transmembrane region" description="Helical" evidence="7">
    <location>
        <begin position="119"/>
        <end position="140"/>
    </location>
</feature>
<feature type="domain" description="Major facilitator superfamily (MFS) profile" evidence="8">
    <location>
        <begin position="29"/>
        <end position="508"/>
    </location>
</feature>
<dbReference type="SUPFAM" id="SSF103473">
    <property type="entry name" value="MFS general substrate transporter"/>
    <property type="match status" value="1"/>
</dbReference>
<dbReference type="InterPro" id="IPR036259">
    <property type="entry name" value="MFS_trans_sf"/>
</dbReference>
<dbReference type="NCBIfam" id="TIGR00711">
    <property type="entry name" value="efflux_EmrB"/>
    <property type="match status" value="1"/>
</dbReference>
<keyword evidence="10" id="KW-1185">Reference proteome</keyword>
<evidence type="ECO:0000256" key="7">
    <source>
        <dbReference type="SAM" id="Phobius"/>
    </source>
</evidence>
<dbReference type="PROSITE" id="PS50850">
    <property type="entry name" value="MFS"/>
    <property type="match status" value="1"/>
</dbReference>
<evidence type="ECO:0000313" key="9">
    <source>
        <dbReference type="EMBL" id="MFC5850651.1"/>
    </source>
</evidence>
<accession>A0ABW1DPU3</accession>
<evidence type="ECO:0000256" key="4">
    <source>
        <dbReference type="ARBA" id="ARBA00022692"/>
    </source>
</evidence>
<dbReference type="Proteomes" id="UP001596180">
    <property type="component" value="Unassembled WGS sequence"/>
</dbReference>
<organism evidence="9 10">
    <name type="scientific">Streptomyces chlorus</name>
    <dbReference type="NCBI Taxonomy" id="887452"/>
    <lineage>
        <taxon>Bacteria</taxon>
        <taxon>Bacillati</taxon>
        <taxon>Actinomycetota</taxon>
        <taxon>Actinomycetes</taxon>
        <taxon>Kitasatosporales</taxon>
        <taxon>Streptomycetaceae</taxon>
        <taxon>Streptomyces</taxon>
    </lineage>
</organism>
<feature type="transmembrane region" description="Helical" evidence="7">
    <location>
        <begin position="284"/>
        <end position="307"/>
    </location>
</feature>
<keyword evidence="4 7" id="KW-0812">Transmembrane</keyword>
<evidence type="ECO:0000259" key="8">
    <source>
        <dbReference type="PROSITE" id="PS50850"/>
    </source>
</evidence>
<feature type="transmembrane region" description="Helical" evidence="7">
    <location>
        <begin position="214"/>
        <end position="233"/>
    </location>
</feature>
<evidence type="ECO:0000256" key="3">
    <source>
        <dbReference type="ARBA" id="ARBA00022475"/>
    </source>
</evidence>
<dbReference type="CDD" id="cd17502">
    <property type="entry name" value="MFS_Azr1_MDR_like"/>
    <property type="match status" value="1"/>
</dbReference>
<feature type="transmembrane region" description="Helical" evidence="7">
    <location>
        <begin position="94"/>
        <end position="113"/>
    </location>
</feature>
<dbReference type="PANTHER" id="PTHR23501">
    <property type="entry name" value="MAJOR FACILITATOR SUPERFAMILY"/>
    <property type="match status" value="1"/>
</dbReference>
<name>A0ABW1DPU3_9ACTN</name>
<feature type="transmembrane region" description="Helical" evidence="7">
    <location>
        <begin position="182"/>
        <end position="202"/>
    </location>
</feature>
<dbReference type="Gene3D" id="1.20.1250.20">
    <property type="entry name" value="MFS general substrate transporter like domains"/>
    <property type="match status" value="1"/>
</dbReference>
<dbReference type="Pfam" id="PF07690">
    <property type="entry name" value="MFS_1"/>
    <property type="match status" value="1"/>
</dbReference>